<dbReference type="Proteomes" id="UP000650524">
    <property type="component" value="Unassembled WGS sequence"/>
</dbReference>
<evidence type="ECO:0000313" key="3">
    <source>
        <dbReference type="Proteomes" id="UP000650524"/>
    </source>
</evidence>
<sequence>MQSVIQPFLKTIFATIICTALLMPVLCFSKELKIEHLFRIERSKNANIVQYDAQLTPEGKLKPEKPVIAYWIMNANGGEKEDLNWVEKKIAYGFSVEYDTKGYFWIMDLVANIQRKIKVYKVNGRYRAETLIDGRPAFIDRIYIKSIEGGIRPKVKYIEFFGKGIKTGSNLYEKFIPA</sequence>
<comment type="caution">
    <text evidence="2">The sequence shown here is derived from an EMBL/GenBank/DDBJ whole genome shotgun (WGS) entry which is preliminary data.</text>
</comment>
<dbReference type="EMBL" id="JACNJD010000298">
    <property type="protein sequence ID" value="MBC8178650.1"/>
    <property type="molecule type" value="Genomic_DNA"/>
</dbReference>
<evidence type="ECO:0000313" key="2">
    <source>
        <dbReference type="EMBL" id="MBC8178650.1"/>
    </source>
</evidence>
<gene>
    <name evidence="2" type="ORF">H8E19_14700</name>
</gene>
<feature type="domain" description="DUF4833" evidence="1">
    <location>
        <begin position="38"/>
        <end position="174"/>
    </location>
</feature>
<dbReference type="InterPro" id="IPR032269">
    <property type="entry name" value="DUF4833"/>
</dbReference>
<evidence type="ECO:0000259" key="1">
    <source>
        <dbReference type="Pfam" id="PF16117"/>
    </source>
</evidence>
<dbReference type="Pfam" id="PF16117">
    <property type="entry name" value="DUF4833"/>
    <property type="match status" value="1"/>
</dbReference>
<accession>A0A8J6N2F6</accession>
<proteinExistence type="predicted"/>
<organism evidence="2 3">
    <name type="scientific">Candidatus Desulfacyla euxinica</name>
    <dbReference type="NCBI Taxonomy" id="2841693"/>
    <lineage>
        <taxon>Bacteria</taxon>
        <taxon>Deltaproteobacteria</taxon>
        <taxon>Candidatus Desulfacyla</taxon>
    </lineage>
</organism>
<protein>
    <submittedName>
        <fullName evidence="2">DUF4833 domain-containing protein</fullName>
    </submittedName>
</protein>
<reference evidence="2 3" key="1">
    <citation type="submission" date="2020-08" db="EMBL/GenBank/DDBJ databases">
        <title>Bridging the membrane lipid divide: bacteria of the FCB group superphylum have the potential to synthesize archaeal ether lipids.</title>
        <authorList>
            <person name="Villanueva L."/>
            <person name="Von Meijenfeldt F.A.B."/>
            <person name="Westbye A.B."/>
            <person name="Yadav S."/>
            <person name="Hopmans E.C."/>
            <person name="Dutilh B.E."/>
            <person name="Sinninghe Damste J.S."/>
        </authorList>
    </citation>
    <scope>NUCLEOTIDE SEQUENCE [LARGE SCALE GENOMIC DNA]</scope>
    <source>
        <strain evidence="2">NIOZ-UU27</strain>
    </source>
</reference>
<dbReference type="AlphaFoldDB" id="A0A8J6N2F6"/>
<name>A0A8J6N2F6_9DELT</name>